<dbReference type="InterPro" id="IPR052021">
    <property type="entry name" value="Type-I_RS_S_subunit"/>
</dbReference>
<feature type="domain" description="Type I restriction modification DNA specificity" evidence="4">
    <location>
        <begin position="3"/>
        <end position="167"/>
    </location>
</feature>
<dbReference type="EMBL" id="SUTG01000096">
    <property type="protein sequence ID" value="MBE6513468.1"/>
    <property type="molecule type" value="Genomic_DNA"/>
</dbReference>
<evidence type="ECO:0000256" key="2">
    <source>
        <dbReference type="ARBA" id="ARBA00022747"/>
    </source>
</evidence>
<dbReference type="AlphaFoldDB" id="A0A8T3VYK7"/>
<keyword evidence="2" id="KW-0680">Restriction system</keyword>
<dbReference type="InterPro" id="IPR000055">
    <property type="entry name" value="Restrct_endonuc_typeI_TRD"/>
</dbReference>
<name>A0A8T3VYK7_METOL</name>
<evidence type="ECO:0000313" key="5">
    <source>
        <dbReference type="EMBL" id="MBE6513468.1"/>
    </source>
</evidence>
<dbReference type="GO" id="GO:0003677">
    <property type="term" value="F:DNA binding"/>
    <property type="evidence" value="ECO:0007669"/>
    <property type="project" value="UniProtKB-KW"/>
</dbReference>
<organism evidence="5 6">
    <name type="scientific">Methanobrevibacter olleyae</name>
    <dbReference type="NCBI Taxonomy" id="294671"/>
    <lineage>
        <taxon>Archaea</taxon>
        <taxon>Methanobacteriati</taxon>
        <taxon>Methanobacteriota</taxon>
        <taxon>Methanomada group</taxon>
        <taxon>Methanobacteria</taxon>
        <taxon>Methanobacteriales</taxon>
        <taxon>Methanobacteriaceae</taxon>
        <taxon>Methanobrevibacter</taxon>
    </lineage>
</organism>
<protein>
    <recommendedName>
        <fullName evidence="4">Type I restriction modification DNA specificity domain-containing protein</fullName>
    </recommendedName>
</protein>
<accession>A0A8T3VYK7</accession>
<proteinExistence type="inferred from homology"/>
<dbReference type="Pfam" id="PF01420">
    <property type="entry name" value="Methylase_S"/>
    <property type="match status" value="1"/>
</dbReference>
<dbReference type="SUPFAM" id="SSF116734">
    <property type="entry name" value="DNA methylase specificity domain"/>
    <property type="match status" value="1"/>
</dbReference>
<evidence type="ECO:0000259" key="4">
    <source>
        <dbReference type="Pfam" id="PF01420"/>
    </source>
</evidence>
<dbReference type="Gene3D" id="3.90.220.20">
    <property type="entry name" value="DNA methylase specificity domains"/>
    <property type="match status" value="1"/>
</dbReference>
<reference evidence="5" key="1">
    <citation type="submission" date="2019-04" db="EMBL/GenBank/DDBJ databases">
        <title>Evolution of Biomass-Degrading Anaerobic Consortia Revealed by Metagenomics.</title>
        <authorList>
            <person name="Peng X."/>
        </authorList>
    </citation>
    <scope>NUCLEOTIDE SEQUENCE</scope>
    <source>
        <strain evidence="5">SIG14</strain>
    </source>
</reference>
<sequence>MTYKKLSEIADIFTGIRTKRYKDIVNGKKTKVLSNNLINGKIEYEEQEIGKINPKFYSQKNDILIHLSNSTNITLIKEEHIIIPLNYAIVRINSENNPEYVYQILKSQQFQKVADRICEGSSIQFLKINDLRNIKIKLLKLEEQEKYGKIMQLLNKRAELNKKRLEIEEKYQNGILQIELGGNYVKL</sequence>
<gene>
    <name evidence="5" type="ORF">E7Z75_10080</name>
</gene>
<dbReference type="PANTHER" id="PTHR30408:SF12">
    <property type="entry name" value="TYPE I RESTRICTION ENZYME MJAVIII SPECIFICITY SUBUNIT"/>
    <property type="match status" value="1"/>
</dbReference>
<dbReference type="GO" id="GO:0009307">
    <property type="term" value="P:DNA restriction-modification system"/>
    <property type="evidence" value="ECO:0007669"/>
    <property type="project" value="UniProtKB-KW"/>
</dbReference>
<dbReference type="InterPro" id="IPR044946">
    <property type="entry name" value="Restrct_endonuc_typeI_TRD_sf"/>
</dbReference>
<comment type="similarity">
    <text evidence="1">Belongs to the type-I restriction system S methylase family.</text>
</comment>
<dbReference type="Proteomes" id="UP000732619">
    <property type="component" value="Unassembled WGS sequence"/>
</dbReference>
<comment type="caution">
    <text evidence="5">The sequence shown here is derived from an EMBL/GenBank/DDBJ whole genome shotgun (WGS) entry which is preliminary data.</text>
</comment>
<keyword evidence="3" id="KW-0238">DNA-binding</keyword>
<evidence type="ECO:0000256" key="3">
    <source>
        <dbReference type="ARBA" id="ARBA00023125"/>
    </source>
</evidence>
<evidence type="ECO:0000256" key="1">
    <source>
        <dbReference type="ARBA" id="ARBA00010923"/>
    </source>
</evidence>
<dbReference type="PANTHER" id="PTHR30408">
    <property type="entry name" value="TYPE-1 RESTRICTION ENZYME ECOKI SPECIFICITY PROTEIN"/>
    <property type="match status" value="1"/>
</dbReference>
<evidence type="ECO:0000313" key="6">
    <source>
        <dbReference type="Proteomes" id="UP000732619"/>
    </source>
</evidence>